<feature type="domain" description="PLAT" evidence="4">
    <location>
        <begin position="1151"/>
        <end position="1268"/>
    </location>
</feature>
<dbReference type="Pfam" id="PF01477">
    <property type="entry name" value="PLAT"/>
    <property type="match status" value="14"/>
</dbReference>
<dbReference type="PANTHER" id="PTHR45901:SF3">
    <property type="entry name" value="LIPOXYGENASE HOMOLOGY DOMAIN-CONTAINING PROTEIN 1"/>
    <property type="match status" value="1"/>
</dbReference>
<feature type="domain" description="PLAT" evidence="4">
    <location>
        <begin position="1298"/>
        <end position="1416"/>
    </location>
</feature>
<feature type="domain" description="PLAT" evidence="4">
    <location>
        <begin position="344"/>
        <end position="459"/>
    </location>
</feature>
<feature type="domain" description="PLAT" evidence="4">
    <location>
        <begin position="597"/>
        <end position="712"/>
    </location>
</feature>
<gene>
    <name evidence="5" type="ORF">AKAME5_000462500</name>
</gene>
<dbReference type="Gene3D" id="2.40.180.10">
    <property type="entry name" value="Catalase core domain"/>
    <property type="match status" value="12"/>
</dbReference>
<dbReference type="Proteomes" id="UP001279410">
    <property type="component" value="Unassembled WGS sequence"/>
</dbReference>
<feature type="domain" description="PLAT" evidence="4">
    <location>
        <begin position="2164"/>
        <end position="2280"/>
    </location>
</feature>
<feature type="region of interest" description="Disordered" evidence="3">
    <location>
        <begin position="1"/>
        <end position="211"/>
    </location>
</feature>
<sequence>MPSKQKKSTASEETEEVDDEVEETELKERSNGVTRGDTTKGEKSRKKHKSAESSDNQEAPEKEKRKKEGEKVKEKKKKKKPDGDSEADAVIGNEAEEDEQNNNDPTTNSKKEKSEKLKEEVTEGAKEEKKKKKKKSSTENQERDEEMGSKDKKSKDGKKKKKSHNDDDEEPLIEEQEEEEDSKKKKKKKAKKGSADSDEDKKKKGKKSKNKQVDYAAIYQNELLNYHTDSSDGYEDEYYKKKVYEVVTVTGDVKGAGTDANVFVTLFGDFGVTPKVHLASKIEHDNTGMNASWFLDRVVVTDMIRPHLRFYFPCNNWLSREEGDNLFVRDLLGSLNPMDVPKLNKYIVSVFTADMKGSGTDADVFLNIFGENGDTGERRLDSDKDNFERGSEDKFTIEAPNLGRLRKITIGHNNRGSSAGWFLDKVAIDDMGNKEVYEFPVNRWFAMDEDDGKIQRDVLVGSMQPMGIVYNVQVMTGDVRGAGTNSKIHMVMHGAKGLKNSGKVFLEGGAFERGLIDIFNVEICELISPLSRVTIGHDNGAVGAGWYCEKVVVYCPFTGIEQTFPCGMWLDEDEGDGLIERELYEMVSLRQKKQKMYPWSLWIWTSDVKGAGTDAQVFLQIYGERGKSDEIKLENNSDSFEQGQLDKFMIEMPDIGRLLKVRIWHEKRHPFAGWHLGKLSLLKTLTMEKYSFECGRWLDINEDDNEIVRELPATGALIDEPLPLIKYRVTICTGNVSGSGTDASVFLNIIGDLGDTGERLMIMSKNNVNKFEKGNHDEFLIESVFLGQVRRVRVGHDGRGGGCGWFLDKVMVREEGQPESLAIEFPCFRWLDRNEDDGQIVRELVPAGDGLRLFNVNYHIAIKTGSVNGASSDSKVFVKLYGEKGDTNRIILAVSDNDLRNYFETGRTDVFILETSDIGRISRLLIGHTNEGLRAGWFLDSVQISVPVHGMEYMFPSHRWLCKDEADGKVEVEIYPSEVLEIEKLINYEVTVVTGDVRAGGTNANVFCQIYGDEGKTEVLALKSRSNNFERGTTEIFKIEAQDVGKIYKMRIYHDGKGIGDGWFLETVDIKRLTMAMVQIEVKKEDTKKDKKKDKKKKKKEEEEEVEIVEELREVVETFTFPCNRWLARDEEDGEIVVELLTEDNEDLEVNSYEVHVFTGTMWGAGTDANVYINIYGEVGDTGERRLRKSNNLNKFEKGQEDIFNITAVDLGVLKKLRIRHDNSQASAGWFLDRVEIVDNKDDTTYFFPCKRWLAIDEDDGQLARELVPVDEAFMKKGDDDEEDSEATLGLEQKAMSTTYTVRIKTGDKKYAGTDANVFMILYGTKDDTGIINLKASKTHKNKFERGMIDEFTVESVDMGPLKKLRIGHDNCGGSAGWFLDWVEIDAPSLGQKLRFPCGRWLDKGEDDGAIVRDLFPNPLQTELYTPFVPYEIKTFTSDVFGAGTDADVFIVLYGRDAVCTQQKSLCVNKRERMMYFERGAEDMFIVELEDVGDVIEKIRIGHDNRGVNPGWHLDRVEIRRLLRKGKGSETVIFPCECWLAKSEDDGETVRELVPSDIITEKLSRDGSLKVTEVEVEDALETHTYKVSVMTGDVYGTGTDANVFLTIYGDLGDTGERKLSKSETNSNKFERGSVDKFTIEAVDLGQIFKIKIRHDNSMVSPDWYLDQVEVLDVDTEEVFLFLCERWLSRKREDRRIERVFYVKLGHDGATPESCWLVDELSVAVPTKGVKYIFACKCWLAKDRGDGLTARVFNVLDAEAVSISQKVIYEVTVVTGDVQNAGTDTQIFMSVFGANGSTEEMLLQKNEDRFERGQEDTFNMEIDDIAPLRKMRLRIDGSGSRPDWFLDKVITRNLTTEEVSVFTYEEWLSRTRGPKRTMICEMAAVVDEEVMVELTTYIIQVKTSDVAGAGTDANVWLIVFGENGDTGTLALKECNKSNKFERKQVDTFRFSDILSLGDLSKVRVWHDNTGIAPGWHLEYIDVKDEIMDKTFRFPCDRWLAKNDDDGQIMRELACANNDYLDLNEKTKYEICVTTGDTAEAETKENAWIVLEGRKGRSKEFVMENSSKKKRFLRGNVDRFEFSSKNVGDIAGICLGHTPKDGKKVKGEAYWFVEEVVITERELGNKYIFSCNAAIPLSPKRDDFLTFECTKTVESFASKARSLVPVKYEIIVITGDEKGAGTDANVFITVYGSNGDSGRRQLRQRLRNLFEREQTDRFVLEMLDMGDLQKVRVEHDNSGLSPGWLLDRVEVTNTANGVTTIFLCGKWLDTKRADGQISRVLYPK</sequence>
<evidence type="ECO:0000259" key="4">
    <source>
        <dbReference type="PROSITE" id="PS50095"/>
    </source>
</evidence>
<organism evidence="5 6">
    <name type="scientific">Lates japonicus</name>
    <name type="common">Japanese lates</name>
    <dbReference type="NCBI Taxonomy" id="270547"/>
    <lineage>
        <taxon>Eukaryota</taxon>
        <taxon>Metazoa</taxon>
        <taxon>Chordata</taxon>
        <taxon>Craniata</taxon>
        <taxon>Vertebrata</taxon>
        <taxon>Euteleostomi</taxon>
        <taxon>Actinopterygii</taxon>
        <taxon>Neopterygii</taxon>
        <taxon>Teleostei</taxon>
        <taxon>Neoteleostei</taxon>
        <taxon>Acanthomorphata</taxon>
        <taxon>Carangaria</taxon>
        <taxon>Carangaria incertae sedis</taxon>
        <taxon>Centropomidae</taxon>
        <taxon>Lates</taxon>
    </lineage>
</organism>
<dbReference type="Gene3D" id="2.60.60.20">
    <property type="entry name" value="PLAT/LH2 domain"/>
    <property type="match status" value="5"/>
</dbReference>
<dbReference type="InterPro" id="IPR052970">
    <property type="entry name" value="Inner_ear_hair_cell_LOXHD"/>
</dbReference>
<feature type="domain" description="PLAT" evidence="4">
    <location>
        <begin position="1766"/>
        <end position="1881"/>
    </location>
</feature>
<feature type="domain" description="PLAT" evidence="4">
    <location>
        <begin position="2025"/>
        <end position="2147"/>
    </location>
</feature>
<evidence type="ECO:0000313" key="6">
    <source>
        <dbReference type="Proteomes" id="UP001279410"/>
    </source>
</evidence>
<feature type="domain" description="PLAT" evidence="4">
    <location>
        <begin position="1429"/>
        <end position="1554"/>
    </location>
</feature>
<dbReference type="SMART" id="SM00308">
    <property type="entry name" value="LH2"/>
    <property type="match status" value="13"/>
</dbReference>
<dbReference type="SUPFAM" id="SSF49723">
    <property type="entry name" value="Lipase/lipooxygenase domain (PLAT/LH2 domain)"/>
    <property type="match status" value="16"/>
</dbReference>
<feature type="compositionally biased region" description="Basic and acidic residues" evidence="3">
    <location>
        <begin position="109"/>
        <end position="128"/>
    </location>
</feature>
<name>A0AAD3R1J6_LATJO</name>
<evidence type="ECO:0000256" key="2">
    <source>
        <dbReference type="SAM" id="Coils"/>
    </source>
</evidence>
<comment type="caution">
    <text evidence="1">Lacks conserved residue(s) required for the propagation of feature annotation.</text>
</comment>
<keyword evidence="6" id="KW-1185">Reference proteome</keyword>
<feature type="domain" description="PLAT" evidence="4">
    <location>
        <begin position="1583"/>
        <end position="1701"/>
    </location>
</feature>
<feature type="domain" description="PLAT" evidence="4">
    <location>
        <begin position="725"/>
        <end position="845"/>
    </location>
</feature>
<dbReference type="InterPro" id="IPR001024">
    <property type="entry name" value="PLAT/LH2_dom"/>
</dbReference>
<reference evidence="5" key="1">
    <citation type="submission" date="2022-08" db="EMBL/GenBank/DDBJ databases">
        <title>Genome sequencing of akame (Lates japonicus).</title>
        <authorList>
            <person name="Hashiguchi Y."/>
            <person name="Takahashi H."/>
        </authorList>
    </citation>
    <scope>NUCLEOTIDE SEQUENCE</scope>
    <source>
        <strain evidence="5">Kochi</strain>
    </source>
</reference>
<feature type="domain" description="PLAT" evidence="4">
    <location>
        <begin position="856"/>
        <end position="975"/>
    </location>
</feature>
<dbReference type="CDD" id="cd01756">
    <property type="entry name" value="PLAT_repeat"/>
    <property type="match status" value="13"/>
</dbReference>
<feature type="compositionally biased region" description="Basic and acidic residues" evidence="3">
    <location>
        <begin position="193"/>
        <end position="202"/>
    </location>
</feature>
<proteinExistence type="predicted"/>
<dbReference type="EMBL" id="BRZM01000011">
    <property type="protein sequence ID" value="GLD51600.1"/>
    <property type="molecule type" value="Genomic_DNA"/>
</dbReference>
<feature type="coiled-coil region" evidence="2">
    <location>
        <begin position="1082"/>
        <end position="1112"/>
    </location>
</feature>
<accession>A0AAD3R1J6</accession>
<comment type="caution">
    <text evidence="5">The sequence shown here is derived from an EMBL/GenBank/DDBJ whole genome shotgun (WGS) entry which is preliminary data.</text>
</comment>
<dbReference type="PROSITE" id="PS50095">
    <property type="entry name" value="PLAT"/>
    <property type="match status" value="14"/>
</dbReference>
<protein>
    <submittedName>
        <fullName evidence="5">Lipoxygenase homology domain-containing protein 1</fullName>
    </submittedName>
</protein>
<feature type="domain" description="PLAT" evidence="4">
    <location>
        <begin position="986"/>
        <end position="1102"/>
    </location>
</feature>
<feature type="compositionally biased region" description="Basic and acidic residues" evidence="3">
    <location>
        <begin position="59"/>
        <end position="73"/>
    </location>
</feature>
<feature type="domain" description="PLAT" evidence="4">
    <location>
        <begin position="468"/>
        <end position="584"/>
    </location>
</feature>
<feature type="compositionally biased region" description="Acidic residues" evidence="3">
    <location>
        <begin position="12"/>
        <end position="23"/>
    </location>
</feature>
<keyword evidence="2" id="KW-0175">Coiled coil</keyword>
<dbReference type="InterPro" id="IPR036392">
    <property type="entry name" value="PLAT/LH2_dom_sf"/>
</dbReference>
<evidence type="ECO:0000256" key="1">
    <source>
        <dbReference type="PROSITE-ProRule" id="PRU00152"/>
    </source>
</evidence>
<feature type="compositionally biased region" description="Acidic residues" evidence="3">
    <location>
        <begin position="166"/>
        <end position="180"/>
    </location>
</feature>
<evidence type="ECO:0000256" key="3">
    <source>
        <dbReference type="SAM" id="MobiDB-lite"/>
    </source>
</evidence>
<dbReference type="PANTHER" id="PTHR45901">
    <property type="entry name" value="PROTEIN CBG12474"/>
    <property type="match status" value="1"/>
</dbReference>
<feature type="compositionally biased region" description="Basic and acidic residues" evidence="3">
    <location>
        <begin position="136"/>
        <end position="154"/>
    </location>
</feature>
<feature type="domain" description="PLAT" evidence="4">
    <location>
        <begin position="1894"/>
        <end position="2012"/>
    </location>
</feature>
<evidence type="ECO:0000313" key="5">
    <source>
        <dbReference type="EMBL" id="GLD51600.1"/>
    </source>
</evidence>